<accession>A0A9X1X3S8</accession>
<dbReference type="InterPro" id="IPR013520">
    <property type="entry name" value="Ribonucl_H"/>
</dbReference>
<gene>
    <name evidence="6" type="ORF">MUY27_09970</name>
</gene>
<organism evidence="6 7">
    <name type="scientific">Mucilaginibacter straminoryzae</name>
    <dbReference type="NCBI Taxonomy" id="2932774"/>
    <lineage>
        <taxon>Bacteria</taxon>
        <taxon>Pseudomonadati</taxon>
        <taxon>Bacteroidota</taxon>
        <taxon>Sphingobacteriia</taxon>
        <taxon>Sphingobacteriales</taxon>
        <taxon>Sphingobacteriaceae</taxon>
        <taxon>Mucilaginibacter</taxon>
    </lineage>
</organism>
<name>A0A9X1X3S8_9SPHI</name>
<reference evidence="6" key="1">
    <citation type="submission" date="2022-04" db="EMBL/GenBank/DDBJ databases">
        <title>Mucilaginibacter sp. RS28 isolated from freshwater.</title>
        <authorList>
            <person name="Ko S.-R."/>
        </authorList>
    </citation>
    <scope>NUCLEOTIDE SEQUENCE</scope>
    <source>
        <strain evidence="6">RS28</strain>
    </source>
</reference>
<dbReference type="Gene3D" id="3.30.420.10">
    <property type="entry name" value="Ribonuclease H-like superfamily/Ribonuclease H"/>
    <property type="match status" value="1"/>
</dbReference>
<evidence type="ECO:0000313" key="7">
    <source>
        <dbReference type="Proteomes" id="UP001139450"/>
    </source>
</evidence>
<dbReference type="GO" id="GO:0006259">
    <property type="term" value="P:DNA metabolic process"/>
    <property type="evidence" value="ECO:0007669"/>
    <property type="project" value="UniProtKB-ARBA"/>
</dbReference>
<keyword evidence="2" id="KW-0378">Hydrolase</keyword>
<proteinExistence type="predicted"/>
<keyword evidence="4" id="KW-0472">Membrane</keyword>
<dbReference type="Pfam" id="PF00929">
    <property type="entry name" value="RNase_T"/>
    <property type="match status" value="1"/>
</dbReference>
<dbReference type="SMART" id="SM00479">
    <property type="entry name" value="EXOIII"/>
    <property type="match status" value="1"/>
</dbReference>
<evidence type="ECO:0000259" key="5">
    <source>
        <dbReference type="SMART" id="SM00479"/>
    </source>
</evidence>
<dbReference type="InterPro" id="IPR036397">
    <property type="entry name" value="RNaseH_sf"/>
</dbReference>
<comment type="caution">
    <text evidence="6">The sequence shown here is derived from an EMBL/GenBank/DDBJ whole genome shotgun (WGS) entry which is preliminary data.</text>
</comment>
<feature type="domain" description="Exonuclease" evidence="5">
    <location>
        <begin position="11"/>
        <end position="197"/>
    </location>
</feature>
<dbReference type="EMBL" id="JALJEJ010000004">
    <property type="protein sequence ID" value="MCJ8210036.1"/>
    <property type="molecule type" value="Genomic_DNA"/>
</dbReference>
<keyword evidence="3 6" id="KW-0269">Exonuclease</keyword>
<feature type="transmembrane region" description="Helical" evidence="4">
    <location>
        <begin position="222"/>
        <end position="241"/>
    </location>
</feature>
<dbReference type="PANTHER" id="PTHR30231:SF4">
    <property type="entry name" value="PROTEIN NEN2"/>
    <property type="match status" value="1"/>
</dbReference>
<keyword evidence="4" id="KW-1133">Transmembrane helix</keyword>
<dbReference type="AlphaFoldDB" id="A0A9X1X3S8"/>
<dbReference type="RefSeq" id="WP_245129872.1">
    <property type="nucleotide sequence ID" value="NZ_JALJEJ010000004.1"/>
</dbReference>
<evidence type="ECO:0000256" key="3">
    <source>
        <dbReference type="ARBA" id="ARBA00022839"/>
    </source>
</evidence>
<keyword evidence="1" id="KW-0540">Nuclease</keyword>
<dbReference type="GO" id="GO:0003676">
    <property type="term" value="F:nucleic acid binding"/>
    <property type="evidence" value="ECO:0007669"/>
    <property type="project" value="InterPro"/>
</dbReference>
<dbReference type="InterPro" id="IPR012337">
    <property type="entry name" value="RNaseH-like_sf"/>
</dbReference>
<evidence type="ECO:0000256" key="4">
    <source>
        <dbReference type="SAM" id="Phobius"/>
    </source>
</evidence>
<dbReference type="Proteomes" id="UP001139450">
    <property type="component" value="Unassembled WGS sequence"/>
</dbReference>
<sequence>MPAFNSEVNKYYLFIDSESSGLPLNWHQPLSESGNWPRAVQVSWIIYNENREEVKRENFYIRDDDFEITAAATKVHGITSAFLKTNGVSRSEALSVLAADLREYQPLVIGHFIKLDYYVLSADFLRMGTTSALDNSPLFCTMVASGQLRRSVVDRQLHLEELYYLLFNRDLQQQHNALADAAATAECFFKLWDEGELGHEVLRRQSMEAQRWRDPSKTSKNGCFPVILIILIAVLIIYIAGL</sequence>
<dbReference type="PANTHER" id="PTHR30231">
    <property type="entry name" value="DNA POLYMERASE III SUBUNIT EPSILON"/>
    <property type="match status" value="1"/>
</dbReference>
<dbReference type="GO" id="GO:0008408">
    <property type="term" value="F:3'-5' exonuclease activity"/>
    <property type="evidence" value="ECO:0007669"/>
    <property type="project" value="TreeGrafter"/>
</dbReference>
<evidence type="ECO:0000256" key="1">
    <source>
        <dbReference type="ARBA" id="ARBA00022722"/>
    </source>
</evidence>
<keyword evidence="4" id="KW-0812">Transmembrane</keyword>
<dbReference type="SUPFAM" id="SSF53098">
    <property type="entry name" value="Ribonuclease H-like"/>
    <property type="match status" value="1"/>
</dbReference>
<keyword evidence="7" id="KW-1185">Reference proteome</keyword>
<evidence type="ECO:0000313" key="6">
    <source>
        <dbReference type="EMBL" id="MCJ8210036.1"/>
    </source>
</evidence>
<protein>
    <submittedName>
        <fullName evidence="6">3'-5' exonuclease</fullName>
    </submittedName>
</protein>
<evidence type="ECO:0000256" key="2">
    <source>
        <dbReference type="ARBA" id="ARBA00022801"/>
    </source>
</evidence>